<sequence length="221" mass="22294">MAEQESAGRAGRQAGLAVLLTGMAAWVDAAGFLLAGDAFVSFMSGNNTELASSVAQGAWPGILLVGSVVLAFLAGVVLGECLSRPAGGWRQPRVYLADALLLCLALAGSLAAWPAGAVLPLLAAAMGVHNASLHPQRGAAVRTYITGTIVQFGRGLALFLMGRGGTAEMRENGTVWAGFVCGALAGGMVALHVGVAAALLVPALFTAGMGIASAVWPRRRG</sequence>
<evidence type="ECO:0000313" key="3">
    <source>
        <dbReference type="Proteomes" id="UP001595528"/>
    </source>
</evidence>
<comment type="caution">
    <text evidence="2">The sequence shown here is derived from an EMBL/GenBank/DDBJ whole genome shotgun (WGS) entry which is preliminary data.</text>
</comment>
<gene>
    <name evidence="2" type="ORF">ACFOGJ_03060</name>
</gene>
<dbReference type="RefSeq" id="WP_379898041.1">
    <property type="nucleotide sequence ID" value="NZ_JBHRTR010000009.1"/>
</dbReference>
<feature type="transmembrane region" description="Helical" evidence="1">
    <location>
        <begin position="99"/>
        <end position="123"/>
    </location>
</feature>
<feature type="transmembrane region" description="Helical" evidence="1">
    <location>
        <begin position="59"/>
        <end position="78"/>
    </location>
</feature>
<keyword evidence="3" id="KW-1185">Reference proteome</keyword>
<keyword evidence="1" id="KW-1133">Transmembrane helix</keyword>
<dbReference type="EMBL" id="JBHRTR010000009">
    <property type="protein sequence ID" value="MFC3226190.1"/>
    <property type="molecule type" value="Genomic_DNA"/>
</dbReference>
<evidence type="ECO:0000256" key="1">
    <source>
        <dbReference type="SAM" id="Phobius"/>
    </source>
</evidence>
<evidence type="ECO:0000313" key="2">
    <source>
        <dbReference type="EMBL" id="MFC3226190.1"/>
    </source>
</evidence>
<keyword evidence="1" id="KW-0812">Transmembrane</keyword>
<proteinExistence type="predicted"/>
<dbReference type="InterPro" id="IPR010699">
    <property type="entry name" value="DUF1275"/>
</dbReference>
<dbReference type="Pfam" id="PF06912">
    <property type="entry name" value="DUF1275"/>
    <property type="match status" value="1"/>
</dbReference>
<organism evidence="2 3">
    <name type="scientific">Marinibaculum pumilum</name>
    <dbReference type="NCBI Taxonomy" id="1766165"/>
    <lineage>
        <taxon>Bacteria</taxon>
        <taxon>Pseudomonadati</taxon>
        <taxon>Pseudomonadota</taxon>
        <taxon>Alphaproteobacteria</taxon>
        <taxon>Rhodospirillales</taxon>
        <taxon>Rhodospirillaceae</taxon>
        <taxon>Marinibaculum</taxon>
    </lineage>
</organism>
<feature type="transmembrane region" description="Helical" evidence="1">
    <location>
        <begin position="143"/>
        <end position="161"/>
    </location>
</feature>
<accession>A0ABV7KV76</accession>
<name>A0ABV7KV76_9PROT</name>
<dbReference type="Proteomes" id="UP001595528">
    <property type="component" value="Unassembled WGS sequence"/>
</dbReference>
<dbReference type="PANTHER" id="PTHR37314">
    <property type="entry name" value="SLR0142 PROTEIN"/>
    <property type="match status" value="1"/>
</dbReference>
<keyword evidence="1" id="KW-0472">Membrane</keyword>
<feature type="transmembrane region" description="Helical" evidence="1">
    <location>
        <begin position="173"/>
        <end position="191"/>
    </location>
</feature>
<protein>
    <submittedName>
        <fullName evidence="2">YoaK family protein</fullName>
    </submittedName>
</protein>
<feature type="transmembrane region" description="Helical" evidence="1">
    <location>
        <begin position="16"/>
        <end position="39"/>
    </location>
</feature>
<feature type="transmembrane region" description="Helical" evidence="1">
    <location>
        <begin position="197"/>
        <end position="216"/>
    </location>
</feature>
<dbReference type="PANTHER" id="PTHR37314:SF4">
    <property type="entry name" value="UPF0700 TRANSMEMBRANE PROTEIN YOAK"/>
    <property type="match status" value="1"/>
</dbReference>
<reference evidence="3" key="1">
    <citation type="journal article" date="2019" name="Int. J. Syst. Evol. Microbiol.">
        <title>The Global Catalogue of Microorganisms (GCM) 10K type strain sequencing project: providing services to taxonomists for standard genome sequencing and annotation.</title>
        <authorList>
            <consortium name="The Broad Institute Genomics Platform"/>
            <consortium name="The Broad Institute Genome Sequencing Center for Infectious Disease"/>
            <person name="Wu L."/>
            <person name="Ma J."/>
        </authorList>
    </citation>
    <scope>NUCLEOTIDE SEQUENCE [LARGE SCALE GENOMIC DNA]</scope>
    <source>
        <strain evidence="3">KCTC 42964</strain>
    </source>
</reference>